<comment type="caution">
    <text evidence="5">The sequence shown here is derived from an EMBL/GenBank/DDBJ whole genome shotgun (WGS) entry which is preliminary data.</text>
</comment>
<keyword evidence="2 3" id="KW-0175">Coiled coil</keyword>
<feature type="region of interest" description="Disordered" evidence="4">
    <location>
        <begin position="1"/>
        <end position="26"/>
    </location>
</feature>
<evidence type="ECO:0000313" key="6">
    <source>
        <dbReference type="Proteomes" id="UP001174677"/>
    </source>
</evidence>
<gene>
    <name evidence="5" type="ORF">P3X46_004826</name>
</gene>
<name>A0ABQ9N0S1_HEVBR</name>
<dbReference type="Proteomes" id="UP001174677">
    <property type="component" value="Chromosome 3"/>
</dbReference>
<dbReference type="EMBL" id="JARPOI010000003">
    <property type="protein sequence ID" value="KAJ9185166.1"/>
    <property type="molecule type" value="Genomic_DNA"/>
</dbReference>
<feature type="coiled-coil region" evidence="3">
    <location>
        <begin position="202"/>
        <end position="507"/>
    </location>
</feature>
<comment type="similarity">
    <text evidence="1">Belongs to the WEB family.</text>
</comment>
<dbReference type="InterPro" id="IPR008545">
    <property type="entry name" value="Web"/>
</dbReference>
<sequence length="538" mass="61063">MVNIRGSNQQKSSGSPKGEVGEIDTRAPFQSVKAAVSLFGEVAVSKDKDEPSSKQKISSEHVLDEETTLLLVQKELDNYKQQLEVAETTKSRAHSELEKAKITLNELTTMLKTTTESKLSAMEAAESVKKQAKELEVAKSQQHLGNAARKQEMDQEREQYMIIVSELDLAKQELTQIRQDFDACLEAKSASFQQAAEARRVANMNIEKINELSKEIKAMQESALQLNLASVQSQEQLENIMAEKEASIKAYITTKEDVDNKLKSLIQEYDPKLTRKLELKLVETNMEIEVIQEEMKRAHALEMDTVKLITTELNEATKALQKVAEEENLLRNIVTSLRLELEEVKKEKVEVEKKEKEIYDEQRSLLEQLSSEAESARTEVEEIKKNTNKLNQEAESGMLMAAKAMEKLQLVLKEVEQAKEAEKKAHNGMKISSEKQNNQNPQCSDNIIKISLQEFESLKKRVEECENIAEAKETDAVIEMEVINIRKNAAEKKLEENLKAIKEIEEATDIALKSAEIAEAAQNVVEGELRRWRQKYDK</sequence>
<evidence type="ECO:0000256" key="3">
    <source>
        <dbReference type="SAM" id="Coils"/>
    </source>
</evidence>
<dbReference type="Pfam" id="PF05701">
    <property type="entry name" value="WEMBL"/>
    <property type="match status" value="1"/>
</dbReference>
<accession>A0ABQ9N0S1</accession>
<evidence type="ECO:0000256" key="1">
    <source>
        <dbReference type="ARBA" id="ARBA00005485"/>
    </source>
</evidence>
<reference evidence="5" key="1">
    <citation type="journal article" date="2023" name="Plant Biotechnol. J.">
        <title>Chromosome-level wild Hevea brasiliensis genome provides new tools for genomic-assisted breeding and valuable loci to elevate rubber yield.</title>
        <authorList>
            <person name="Cheng H."/>
            <person name="Song X."/>
            <person name="Hu Y."/>
            <person name="Wu T."/>
            <person name="Yang Q."/>
            <person name="An Z."/>
            <person name="Feng S."/>
            <person name="Deng Z."/>
            <person name="Wu W."/>
            <person name="Zeng X."/>
            <person name="Tu M."/>
            <person name="Wang X."/>
            <person name="Huang H."/>
        </authorList>
    </citation>
    <scope>NUCLEOTIDE SEQUENCE</scope>
    <source>
        <strain evidence="5">MT/VB/25A 57/8</strain>
    </source>
</reference>
<dbReference type="PANTHER" id="PTHR32054:SF42">
    <property type="entry name" value="WEB FAMILY PROTEIN"/>
    <property type="match status" value="1"/>
</dbReference>
<evidence type="ECO:0000256" key="2">
    <source>
        <dbReference type="ARBA" id="ARBA00023054"/>
    </source>
</evidence>
<organism evidence="5 6">
    <name type="scientific">Hevea brasiliensis</name>
    <name type="common">Para rubber tree</name>
    <name type="synonym">Siphonia brasiliensis</name>
    <dbReference type="NCBI Taxonomy" id="3981"/>
    <lineage>
        <taxon>Eukaryota</taxon>
        <taxon>Viridiplantae</taxon>
        <taxon>Streptophyta</taxon>
        <taxon>Embryophyta</taxon>
        <taxon>Tracheophyta</taxon>
        <taxon>Spermatophyta</taxon>
        <taxon>Magnoliopsida</taxon>
        <taxon>eudicotyledons</taxon>
        <taxon>Gunneridae</taxon>
        <taxon>Pentapetalae</taxon>
        <taxon>rosids</taxon>
        <taxon>fabids</taxon>
        <taxon>Malpighiales</taxon>
        <taxon>Euphorbiaceae</taxon>
        <taxon>Crotonoideae</taxon>
        <taxon>Micrandreae</taxon>
        <taxon>Hevea</taxon>
    </lineage>
</organism>
<proteinExistence type="inferred from homology"/>
<protein>
    <recommendedName>
        <fullName evidence="7">WEB family protein</fullName>
    </recommendedName>
</protein>
<evidence type="ECO:0000256" key="4">
    <source>
        <dbReference type="SAM" id="MobiDB-lite"/>
    </source>
</evidence>
<feature type="coiled-coil region" evidence="3">
    <location>
        <begin position="69"/>
        <end position="96"/>
    </location>
</feature>
<feature type="compositionally biased region" description="Polar residues" evidence="4">
    <location>
        <begin position="1"/>
        <end position="15"/>
    </location>
</feature>
<evidence type="ECO:0000313" key="5">
    <source>
        <dbReference type="EMBL" id="KAJ9185166.1"/>
    </source>
</evidence>
<evidence type="ECO:0008006" key="7">
    <source>
        <dbReference type="Google" id="ProtNLM"/>
    </source>
</evidence>
<dbReference type="PANTHER" id="PTHR32054">
    <property type="entry name" value="HEAVY CHAIN, PUTATIVE, EXPRESSED-RELATED-RELATED"/>
    <property type="match status" value="1"/>
</dbReference>
<keyword evidence="6" id="KW-1185">Reference proteome</keyword>